<keyword evidence="1" id="KW-1133">Transmembrane helix</keyword>
<evidence type="ECO:0000313" key="3">
    <source>
        <dbReference type="Proteomes" id="UP000004814"/>
    </source>
</evidence>
<dbReference type="Proteomes" id="UP000004814">
    <property type="component" value="Unassembled WGS sequence"/>
</dbReference>
<reference evidence="2 3" key="1">
    <citation type="submission" date="2008-03" db="EMBL/GenBank/DDBJ databases">
        <title>Sequencing of the draft genome and assembly of Burkholderia ambifaria MEX-5.</title>
        <authorList>
            <consortium name="US DOE Joint Genome Institute (JGI-PGF)"/>
            <person name="Copeland A."/>
            <person name="Lucas S."/>
            <person name="Lapidus A."/>
            <person name="Glavina del Rio T."/>
            <person name="Dalin E."/>
            <person name="Tice H."/>
            <person name="Bruce D."/>
            <person name="Goodwin L."/>
            <person name="Pitluck S."/>
            <person name="Larimer F."/>
            <person name="Land M.L."/>
            <person name="Hauser L."/>
            <person name="Tiedje J."/>
            <person name="Richardson P."/>
        </authorList>
    </citation>
    <scope>NUCLEOTIDE SEQUENCE [LARGE SCALE GENOMIC DNA]</scope>
    <source>
        <strain evidence="2 3">MEX-5</strain>
    </source>
</reference>
<dbReference type="PATRIC" id="fig|396597.7.peg.8236"/>
<sequence length="237" mass="26240">MRRAPDEGHMKGTVIVPSGFGRMPGMHDVLASMDIPRVLTLPAMNLSCARTGAFCIFMISVFSGRFNNCFIIVLGLPWAPLFWYGLVLSIYRLARNLGHLSRAKRIGLAIVMLGFLAFFYLVSFRGITTDDTDCQRFDYNAKLNGGIKQVDGTTYIVSICGSGGHANGLFADQNEQVKIVVADAHGSTLATRLFFVFWGGRPGYEPIEIHDGKLFYFDASDRYDSMRSISMPPTTID</sequence>
<keyword evidence="1" id="KW-0812">Transmembrane</keyword>
<protein>
    <recommendedName>
        <fullName evidence="4">Transmembrane protein</fullName>
    </recommendedName>
</protein>
<name>B1SXI7_9BURK</name>
<proteinExistence type="predicted"/>
<feature type="transmembrane region" description="Helical" evidence="1">
    <location>
        <begin position="43"/>
        <end position="64"/>
    </location>
</feature>
<feature type="transmembrane region" description="Helical" evidence="1">
    <location>
        <begin position="70"/>
        <end position="94"/>
    </location>
</feature>
<evidence type="ECO:0000313" key="2">
    <source>
        <dbReference type="EMBL" id="EDT43970.1"/>
    </source>
</evidence>
<accession>B1SXI7</accession>
<evidence type="ECO:0008006" key="4">
    <source>
        <dbReference type="Google" id="ProtNLM"/>
    </source>
</evidence>
<organism evidence="2 3">
    <name type="scientific">Burkholderia ambifaria MEX-5</name>
    <dbReference type="NCBI Taxonomy" id="396597"/>
    <lineage>
        <taxon>Bacteria</taxon>
        <taxon>Pseudomonadati</taxon>
        <taxon>Pseudomonadota</taxon>
        <taxon>Betaproteobacteria</taxon>
        <taxon>Burkholderiales</taxon>
        <taxon>Burkholderiaceae</taxon>
        <taxon>Burkholderia</taxon>
        <taxon>Burkholderia cepacia complex</taxon>
    </lineage>
</organism>
<dbReference type="EMBL" id="ABLK01000004">
    <property type="protein sequence ID" value="EDT43970.1"/>
    <property type="molecule type" value="Genomic_DNA"/>
</dbReference>
<keyword evidence="1" id="KW-0472">Membrane</keyword>
<feature type="transmembrane region" description="Helical" evidence="1">
    <location>
        <begin position="106"/>
        <end position="127"/>
    </location>
</feature>
<dbReference type="AlphaFoldDB" id="B1SXI7"/>
<comment type="caution">
    <text evidence="2">The sequence shown here is derived from an EMBL/GenBank/DDBJ whole genome shotgun (WGS) entry which is preliminary data.</text>
</comment>
<gene>
    <name evidence="2" type="ORF">BamMEX5DRAFT_0253</name>
</gene>
<evidence type="ECO:0000256" key="1">
    <source>
        <dbReference type="SAM" id="Phobius"/>
    </source>
</evidence>